<dbReference type="Gene3D" id="3.50.50.60">
    <property type="entry name" value="FAD/NAD(P)-binding domain"/>
    <property type="match status" value="1"/>
</dbReference>
<dbReference type="GO" id="GO:0050660">
    <property type="term" value="F:flavin adenine dinucleotide binding"/>
    <property type="evidence" value="ECO:0007669"/>
    <property type="project" value="TreeGrafter"/>
</dbReference>
<dbReference type="Pfam" id="PF00890">
    <property type="entry name" value="FAD_binding_2"/>
    <property type="match status" value="1"/>
</dbReference>
<evidence type="ECO:0000256" key="3">
    <source>
        <dbReference type="PIRSR" id="PIRSR000171-1"/>
    </source>
</evidence>
<dbReference type="InterPro" id="IPR027477">
    <property type="entry name" value="Succ_DH/fumarate_Rdtase_cat_sf"/>
</dbReference>
<keyword evidence="1" id="KW-0285">Flavoprotein</keyword>
<proteinExistence type="predicted"/>
<feature type="domain" description="Fumarate reductase/succinate dehydrogenase flavoprotein-like C-terminal" evidence="5">
    <location>
        <begin position="450"/>
        <end position="549"/>
    </location>
</feature>
<dbReference type="SUPFAM" id="SSF51905">
    <property type="entry name" value="FAD/NAD(P)-binding domain"/>
    <property type="match status" value="1"/>
</dbReference>
<accession>A0A1G8IB00</accession>
<dbReference type="Pfam" id="PF02910">
    <property type="entry name" value="Succ_DH_flav_C"/>
    <property type="match status" value="1"/>
</dbReference>
<dbReference type="RefSeq" id="WP_089716224.1">
    <property type="nucleotide sequence ID" value="NZ_FNEH01000002.1"/>
</dbReference>
<dbReference type="InterPro" id="IPR015939">
    <property type="entry name" value="Fum_Rdtase/Succ_DH_flav-like_C"/>
</dbReference>
<sequence>MQFKEYQTQILVVGAGLAGISAGIEAAEAGSEVTISTAAHFCSGSSFYPGTWGLGMIAPLDQGDKADLLQSIDRVGSGIADLILAEVLVDKIETRIAELEELGVKFKKPDNVKADNSLIPCFDNKHRKWFGYTFKSARPAFRQKIEELGIGVLEKTEIIKLIVKDNKFQAALALDQDNNLILIKAQAVVLASGGIGGLYQHSLNTSDLNGYGQVMALDAGCKLTNVEFIQFIPGYLKPNYKTIFNERTFAYAELSDQNGNDILDKYLPAEYDEEEILKKRAAHGPFSSRLETKYVDLALFKEYLKNDQEDFYNLSYKEEIKDSDSLMIKEYFDWLEKEKGITTADPISIVPFEHASNGGILIDQKAQTGVEGILAAGEITGGMHGADRIGGLATANSLVFGQIAGQTAAAYAAESSSAAEKITETELEAEIKTYLNKINFELEAPKKEIAELRQIIWENASILRSEKSLNEILTKIKNLNAMVKTKSSSDLNLTTQVADLRTKIKLKNYLSLAEALTKAMLLRKESRGSHFREDYPNETKEYKKNIVISRENSQLKTEWVALNKGGL</sequence>
<dbReference type="SUPFAM" id="SSF46977">
    <property type="entry name" value="Succinate dehydrogenase/fumarate reductase flavoprotein C-terminal domain"/>
    <property type="match status" value="1"/>
</dbReference>
<dbReference type="GO" id="GO:0005886">
    <property type="term" value="C:plasma membrane"/>
    <property type="evidence" value="ECO:0007669"/>
    <property type="project" value="TreeGrafter"/>
</dbReference>
<organism evidence="6 7">
    <name type="scientific">Halanaerobium congolense</name>
    <dbReference type="NCBI Taxonomy" id="54121"/>
    <lineage>
        <taxon>Bacteria</taxon>
        <taxon>Bacillati</taxon>
        <taxon>Bacillota</taxon>
        <taxon>Clostridia</taxon>
        <taxon>Halanaerobiales</taxon>
        <taxon>Halanaerobiaceae</taxon>
        <taxon>Halanaerobium</taxon>
    </lineage>
</organism>
<dbReference type="GO" id="GO:0009061">
    <property type="term" value="P:anaerobic respiration"/>
    <property type="evidence" value="ECO:0007669"/>
    <property type="project" value="TreeGrafter"/>
</dbReference>
<dbReference type="InterPro" id="IPR030664">
    <property type="entry name" value="SdhA/FrdA/AprA"/>
</dbReference>
<dbReference type="GO" id="GO:0033765">
    <property type="term" value="F:steroid dehydrogenase activity, acting on the CH-CH group of donors"/>
    <property type="evidence" value="ECO:0007669"/>
    <property type="project" value="UniProtKB-ARBA"/>
</dbReference>
<dbReference type="PRINTS" id="PR00368">
    <property type="entry name" value="FADPNR"/>
</dbReference>
<dbReference type="GO" id="GO:0009055">
    <property type="term" value="F:electron transfer activity"/>
    <property type="evidence" value="ECO:0007669"/>
    <property type="project" value="TreeGrafter"/>
</dbReference>
<reference evidence="6 7" key="1">
    <citation type="submission" date="2016-10" db="EMBL/GenBank/DDBJ databases">
        <authorList>
            <person name="de Groot N.N."/>
        </authorList>
    </citation>
    <scope>NUCLEOTIDE SEQUENCE [LARGE SCALE GENOMIC DNA]</scope>
    <source>
        <strain evidence="6 7">WG7</strain>
    </source>
</reference>
<evidence type="ECO:0000313" key="6">
    <source>
        <dbReference type="EMBL" id="SDI16178.1"/>
    </source>
</evidence>
<name>A0A1G8IB00_9FIRM</name>
<evidence type="ECO:0000256" key="2">
    <source>
        <dbReference type="ARBA" id="ARBA00023002"/>
    </source>
</evidence>
<protein>
    <submittedName>
        <fullName evidence="6">Aspartate oxidase</fullName>
    </submittedName>
</protein>
<dbReference type="AlphaFoldDB" id="A0A1G8IB00"/>
<evidence type="ECO:0000259" key="4">
    <source>
        <dbReference type="Pfam" id="PF00890"/>
    </source>
</evidence>
<dbReference type="PANTHER" id="PTHR11632">
    <property type="entry name" value="SUCCINATE DEHYDROGENASE 2 FLAVOPROTEIN SUBUNIT"/>
    <property type="match status" value="1"/>
</dbReference>
<evidence type="ECO:0000259" key="5">
    <source>
        <dbReference type="Pfam" id="PF02910"/>
    </source>
</evidence>
<dbReference type="PIRSF" id="PIRSF000171">
    <property type="entry name" value="SDHA_APRA_LASPO"/>
    <property type="match status" value="1"/>
</dbReference>
<dbReference type="PRINTS" id="PR00411">
    <property type="entry name" value="PNDRDTASEI"/>
</dbReference>
<evidence type="ECO:0000313" key="7">
    <source>
        <dbReference type="Proteomes" id="UP000198945"/>
    </source>
</evidence>
<dbReference type="Gene3D" id="3.90.700.10">
    <property type="entry name" value="Succinate dehydrogenase/fumarate reductase flavoprotein, catalytic domain"/>
    <property type="match status" value="1"/>
</dbReference>
<evidence type="ECO:0000256" key="1">
    <source>
        <dbReference type="ARBA" id="ARBA00022630"/>
    </source>
</evidence>
<gene>
    <name evidence="6" type="ORF">SAMN04515654_102117</name>
</gene>
<dbReference type="GO" id="GO:0000104">
    <property type="term" value="F:succinate dehydrogenase activity"/>
    <property type="evidence" value="ECO:0007669"/>
    <property type="project" value="TreeGrafter"/>
</dbReference>
<dbReference type="EMBL" id="FNEH01000002">
    <property type="protein sequence ID" value="SDI16178.1"/>
    <property type="molecule type" value="Genomic_DNA"/>
</dbReference>
<dbReference type="Proteomes" id="UP000198945">
    <property type="component" value="Unassembled WGS sequence"/>
</dbReference>
<keyword evidence="2" id="KW-0560">Oxidoreductase</keyword>
<dbReference type="InterPro" id="IPR036188">
    <property type="entry name" value="FAD/NAD-bd_sf"/>
</dbReference>
<feature type="domain" description="FAD-dependent oxidoreductase 2 FAD-binding" evidence="4">
    <location>
        <begin position="10"/>
        <end position="391"/>
    </location>
</feature>
<dbReference type="InterPro" id="IPR037099">
    <property type="entry name" value="Fum_R/Succ_DH_flav-like_C_sf"/>
</dbReference>
<dbReference type="Gene3D" id="1.20.58.100">
    <property type="entry name" value="Fumarate reductase/succinate dehydrogenase flavoprotein-like, C-terminal domain"/>
    <property type="match status" value="1"/>
</dbReference>
<dbReference type="PANTHER" id="PTHR11632:SF51">
    <property type="entry name" value="SUCCINATE DEHYDROGENASE [UBIQUINONE] FLAVOPROTEIN SUBUNIT, MITOCHONDRIAL"/>
    <property type="match status" value="1"/>
</dbReference>
<dbReference type="InterPro" id="IPR003953">
    <property type="entry name" value="FAD-dep_OxRdtase_2_FAD-bd"/>
</dbReference>
<feature type="active site" description="Proton acceptor" evidence="3">
    <location>
        <position position="289"/>
    </location>
</feature>